<dbReference type="FunFam" id="1.10.10.60:FF:000009">
    <property type="entry name" value="transcription factor MYB1R1"/>
    <property type="match status" value="1"/>
</dbReference>
<dbReference type="InterPro" id="IPR001005">
    <property type="entry name" value="SANT/Myb"/>
</dbReference>
<dbReference type="SMART" id="SM00717">
    <property type="entry name" value="SANT"/>
    <property type="match status" value="1"/>
</dbReference>
<dbReference type="InterPro" id="IPR017884">
    <property type="entry name" value="SANT_dom"/>
</dbReference>
<dbReference type="EMBL" id="GGEC01033728">
    <property type="protein sequence ID" value="MBX14212.1"/>
    <property type="molecule type" value="Transcribed_RNA"/>
</dbReference>
<dbReference type="GO" id="GO:0009739">
    <property type="term" value="P:response to gibberellin"/>
    <property type="evidence" value="ECO:0007669"/>
    <property type="project" value="TreeGrafter"/>
</dbReference>
<evidence type="ECO:0000256" key="5">
    <source>
        <dbReference type="ARBA" id="ARBA00023242"/>
    </source>
</evidence>
<feature type="domain" description="SANT" evidence="8">
    <location>
        <begin position="113"/>
        <end position="166"/>
    </location>
</feature>
<dbReference type="InterPro" id="IPR052245">
    <property type="entry name" value="Plant_Stress_Dev_TF"/>
</dbReference>
<keyword evidence="2" id="KW-0805">Transcription regulation</keyword>
<keyword evidence="5" id="KW-0539">Nucleus</keyword>
<feature type="region of interest" description="Disordered" evidence="6">
    <location>
        <begin position="59"/>
        <end position="88"/>
    </location>
</feature>
<reference evidence="10" key="1">
    <citation type="submission" date="2018-02" db="EMBL/GenBank/DDBJ databases">
        <title>Rhizophora mucronata_Transcriptome.</title>
        <authorList>
            <person name="Meera S.P."/>
            <person name="Sreeshan A."/>
            <person name="Augustine A."/>
        </authorList>
    </citation>
    <scope>NUCLEOTIDE SEQUENCE</scope>
    <source>
        <tissue evidence="10">Leaf</tissue>
    </source>
</reference>
<proteinExistence type="predicted"/>
<dbReference type="EMBL" id="GGEC01033727">
    <property type="protein sequence ID" value="MBX14211.1"/>
    <property type="molecule type" value="Transcribed_RNA"/>
</dbReference>
<dbReference type="GO" id="GO:0005634">
    <property type="term" value="C:nucleus"/>
    <property type="evidence" value="ECO:0007669"/>
    <property type="project" value="UniProtKB-SubCell"/>
</dbReference>
<dbReference type="Pfam" id="PF00249">
    <property type="entry name" value="Myb_DNA-binding"/>
    <property type="match status" value="1"/>
</dbReference>
<dbReference type="SUPFAM" id="SSF46689">
    <property type="entry name" value="Homeodomain-like"/>
    <property type="match status" value="1"/>
</dbReference>
<feature type="region of interest" description="Disordered" evidence="6">
    <location>
        <begin position="193"/>
        <end position="230"/>
    </location>
</feature>
<dbReference type="PANTHER" id="PTHR44191">
    <property type="entry name" value="TRANSCRIPTION FACTOR KUA1"/>
    <property type="match status" value="1"/>
</dbReference>
<dbReference type="GO" id="GO:0009723">
    <property type="term" value="P:response to ethylene"/>
    <property type="evidence" value="ECO:0007669"/>
    <property type="project" value="TreeGrafter"/>
</dbReference>
<dbReference type="PANTHER" id="PTHR44191:SF84">
    <property type="entry name" value="F25A4.19 PROTEIN"/>
    <property type="match status" value="1"/>
</dbReference>
<evidence type="ECO:0000256" key="4">
    <source>
        <dbReference type="ARBA" id="ARBA00023163"/>
    </source>
</evidence>
<dbReference type="InterPro" id="IPR006447">
    <property type="entry name" value="Myb_dom_plants"/>
</dbReference>
<dbReference type="GO" id="GO:0006355">
    <property type="term" value="P:regulation of DNA-templated transcription"/>
    <property type="evidence" value="ECO:0007669"/>
    <property type="project" value="UniProtKB-ARBA"/>
</dbReference>
<dbReference type="CDD" id="cd00167">
    <property type="entry name" value="SANT"/>
    <property type="match status" value="1"/>
</dbReference>
<accession>A0A2P2L8A7</accession>
<feature type="domain" description="Myb-like" evidence="7">
    <location>
        <begin position="110"/>
        <end position="162"/>
    </location>
</feature>
<evidence type="ECO:0000256" key="2">
    <source>
        <dbReference type="ARBA" id="ARBA00023015"/>
    </source>
</evidence>
<dbReference type="PROSITE" id="PS50090">
    <property type="entry name" value="MYB_LIKE"/>
    <property type="match status" value="1"/>
</dbReference>
<dbReference type="PROSITE" id="PS51294">
    <property type="entry name" value="HTH_MYB"/>
    <property type="match status" value="1"/>
</dbReference>
<evidence type="ECO:0000256" key="3">
    <source>
        <dbReference type="ARBA" id="ARBA00023125"/>
    </source>
</evidence>
<feature type="compositionally biased region" description="Basic and acidic residues" evidence="6">
    <location>
        <begin position="193"/>
        <end position="209"/>
    </location>
</feature>
<protein>
    <submittedName>
        <fullName evidence="10">Uncharacterized protein</fullName>
    </submittedName>
</protein>
<dbReference type="NCBIfam" id="TIGR01557">
    <property type="entry name" value="myb_SHAQKYF"/>
    <property type="match status" value="1"/>
</dbReference>
<name>A0A2P2L8A7_RHIMU</name>
<keyword evidence="3" id="KW-0238">DNA-binding</keyword>
<dbReference type="GO" id="GO:0003677">
    <property type="term" value="F:DNA binding"/>
    <property type="evidence" value="ECO:0007669"/>
    <property type="project" value="UniProtKB-KW"/>
</dbReference>
<sequence>MEPISGSCGGAGEGGGGGGGAGEFMLFGVRVVVDPMRKSVSLNNLSQYEQPQEALLNTANHNSTDGKESGSGNNSNNHKEDSSSSAAAAVVAAGYASADDAVHHSTGSRGERKRGVPWTEEEHKLFLLGLQKVGKGDWRGISRNFVKTRTPTQVASHAQKYFLRRSNLNRRRRRSSLFDITTATVMAPFTAMEEEHGHQQEHETSKDASHQSPLPPSLPESGNTNNIHVLPAFPITTNPAMLPVPMETPMESLTLGQGSQAVKPAANLIRPIPVLPDYHTSAMSDLDLNLTSTMHPSLLSLRLSLTSDERETSSRHSAFQAMPSFSNGDSIISVACGKGQEVGKNDWCIVR</sequence>
<dbReference type="Gene3D" id="1.10.10.60">
    <property type="entry name" value="Homeodomain-like"/>
    <property type="match status" value="1"/>
</dbReference>
<dbReference type="InterPro" id="IPR017930">
    <property type="entry name" value="Myb_dom"/>
</dbReference>
<comment type="subcellular location">
    <subcellularLocation>
        <location evidence="1">Nucleus</location>
    </subcellularLocation>
</comment>
<dbReference type="PROSITE" id="PS51293">
    <property type="entry name" value="SANT"/>
    <property type="match status" value="1"/>
</dbReference>
<organism evidence="10">
    <name type="scientific">Rhizophora mucronata</name>
    <name type="common">Asiatic mangrove</name>
    <dbReference type="NCBI Taxonomy" id="61149"/>
    <lineage>
        <taxon>Eukaryota</taxon>
        <taxon>Viridiplantae</taxon>
        <taxon>Streptophyta</taxon>
        <taxon>Embryophyta</taxon>
        <taxon>Tracheophyta</taxon>
        <taxon>Spermatophyta</taxon>
        <taxon>Magnoliopsida</taxon>
        <taxon>eudicotyledons</taxon>
        <taxon>Gunneridae</taxon>
        <taxon>Pentapetalae</taxon>
        <taxon>rosids</taxon>
        <taxon>fabids</taxon>
        <taxon>Malpighiales</taxon>
        <taxon>Rhizophoraceae</taxon>
        <taxon>Rhizophora</taxon>
    </lineage>
</organism>
<evidence type="ECO:0000256" key="1">
    <source>
        <dbReference type="ARBA" id="ARBA00004123"/>
    </source>
</evidence>
<evidence type="ECO:0000256" key="6">
    <source>
        <dbReference type="SAM" id="MobiDB-lite"/>
    </source>
</evidence>
<keyword evidence="4" id="KW-0804">Transcription</keyword>
<dbReference type="InterPro" id="IPR009057">
    <property type="entry name" value="Homeodomain-like_sf"/>
</dbReference>
<feature type="domain" description="HTH myb-type" evidence="9">
    <location>
        <begin position="110"/>
        <end position="166"/>
    </location>
</feature>
<evidence type="ECO:0000313" key="10">
    <source>
        <dbReference type="EMBL" id="MBX14211.1"/>
    </source>
</evidence>
<dbReference type="AlphaFoldDB" id="A0A2P2L8A7"/>
<evidence type="ECO:0000259" key="8">
    <source>
        <dbReference type="PROSITE" id="PS51293"/>
    </source>
</evidence>
<evidence type="ECO:0000259" key="7">
    <source>
        <dbReference type="PROSITE" id="PS50090"/>
    </source>
</evidence>
<evidence type="ECO:0000259" key="9">
    <source>
        <dbReference type="PROSITE" id="PS51294"/>
    </source>
</evidence>